<evidence type="ECO:0000313" key="12">
    <source>
        <dbReference type="EMBL" id="KGL66372.1"/>
    </source>
</evidence>
<dbReference type="EMBL" id="CP062966">
    <property type="protein sequence ID" value="QOL70158.1"/>
    <property type="molecule type" value="Genomic_DNA"/>
</dbReference>
<dbReference type="EMBL" id="JAQOND010000011">
    <property type="protein sequence ID" value="MDC2827223.1"/>
    <property type="molecule type" value="Genomic_DNA"/>
</dbReference>
<evidence type="ECO:0000313" key="14">
    <source>
        <dbReference type="EMBL" id="QOL70158.1"/>
    </source>
</evidence>
<accession>A0A099YAD2</accession>
<evidence type="ECO:0000256" key="9">
    <source>
        <dbReference type="PIRSR" id="PIRSR000077-1"/>
    </source>
</evidence>
<reference evidence="12 16" key="1">
    <citation type="submission" date="2014-09" db="EMBL/GenBank/DDBJ databases">
        <title>Lactobacillus mucosae CRL573 Genome Sequencing.</title>
        <authorList>
            <person name="Bleckwedel J."/>
            <person name="Teran L.C."/>
            <person name="Bonacina J."/>
            <person name="Saavedra L."/>
            <person name="Mozzi F.B."/>
            <person name="Raya R.R."/>
        </authorList>
    </citation>
    <scope>NUCLEOTIDE SEQUENCE [LARGE SCALE GENOMIC DNA]</scope>
    <source>
        <strain evidence="12 16">CRL573</strain>
    </source>
</reference>
<dbReference type="Proteomes" id="UP000365705">
    <property type="component" value="Unassembled WGS sequence"/>
</dbReference>
<dbReference type="PIRSF" id="PIRSF000077">
    <property type="entry name" value="Thioredoxin"/>
    <property type="match status" value="1"/>
</dbReference>
<keyword evidence="6 10" id="KW-0676">Redox-active center</keyword>
<dbReference type="Gene3D" id="3.40.30.10">
    <property type="entry name" value="Glutaredoxin"/>
    <property type="match status" value="1"/>
</dbReference>
<evidence type="ECO:0000313" key="17">
    <source>
        <dbReference type="Proteomes" id="UP000365705"/>
    </source>
</evidence>
<evidence type="ECO:0000313" key="16">
    <source>
        <dbReference type="Proteomes" id="UP000030001"/>
    </source>
</evidence>
<keyword evidence="3" id="KW-0813">Transport</keyword>
<dbReference type="PROSITE" id="PS00194">
    <property type="entry name" value="THIOREDOXIN_1"/>
    <property type="match status" value="1"/>
</dbReference>
<evidence type="ECO:0000256" key="7">
    <source>
        <dbReference type="NCBIfam" id="TIGR01068"/>
    </source>
</evidence>
<gene>
    <name evidence="13" type="primary">trxA</name>
    <name evidence="15" type="synonym">trxA_1</name>
    <name evidence="14" type="ORF">LM011_03130</name>
    <name evidence="15" type="ORF">LMUP508_00774</name>
    <name evidence="12" type="ORF">LX03_10440</name>
    <name evidence="13" type="ORF">PO158_02835</name>
</gene>
<dbReference type="PRINTS" id="PR00421">
    <property type="entry name" value="THIOREDOXIN"/>
</dbReference>
<dbReference type="GO" id="GO:0016853">
    <property type="term" value="F:isomerase activity"/>
    <property type="evidence" value="ECO:0007669"/>
    <property type="project" value="UniProtKB-KW"/>
</dbReference>
<dbReference type="EMBL" id="JROC01000037">
    <property type="protein sequence ID" value="KGL66372.1"/>
    <property type="molecule type" value="Genomic_DNA"/>
</dbReference>
<protein>
    <recommendedName>
        <fullName evidence="2 7">Thioredoxin</fullName>
    </recommendedName>
</protein>
<evidence type="ECO:0000256" key="5">
    <source>
        <dbReference type="ARBA" id="ARBA00023157"/>
    </source>
</evidence>
<dbReference type="PROSITE" id="PS51352">
    <property type="entry name" value="THIOREDOXIN_2"/>
    <property type="match status" value="1"/>
</dbReference>
<dbReference type="Proteomes" id="UP000593929">
    <property type="component" value="Chromosome"/>
</dbReference>
<name>A0A099YAD2_LIMMU</name>
<dbReference type="GeneID" id="57115068"/>
<reference evidence="14 18" key="3">
    <citation type="submission" date="2020-10" db="EMBL/GenBank/DDBJ databases">
        <title>Genome sequencing of Lactobacillus mucosae KCTC 21011.</title>
        <authorList>
            <person name="Kim J."/>
        </authorList>
    </citation>
    <scope>NUCLEOTIDE SEQUENCE [LARGE SCALE GENOMIC DNA]</scope>
    <source>
        <strain evidence="14 18">LM011</strain>
    </source>
</reference>
<keyword evidence="12" id="KW-0413">Isomerase</keyword>
<feature type="active site" description="Nucleophile" evidence="9">
    <location>
        <position position="31"/>
    </location>
</feature>
<dbReference type="NCBIfam" id="TIGR01068">
    <property type="entry name" value="thioredoxin"/>
    <property type="match status" value="1"/>
</dbReference>
<keyword evidence="5 10" id="KW-1015">Disulfide bond</keyword>
<organism evidence="12 16">
    <name type="scientific">Limosilactobacillus mucosae</name>
    <name type="common">Lactobacillus mucosae</name>
    <dbReference type="NCBI Taxonomy" id="97478"/>
    <lineage>
        <taxon>Bacteria</taxon>
        <taxon>Bacillati</taxon>
        <taxon>Bacillota</taxon>
        <taxon>Bacilli</taxon>
        <taxon>Lactobacillales</taxon>
        <taxon>Lactobacillaceae</taxon>
        <taxon>Limosilactobacillus</taxon>
    </lineage>
</organism>
<evidence type="ECO:0000256" key="10">
    <source>
        <dbReference type="PIRSR" id="PIRSR000077-4"/>
    </source>
</evidence>
<dbReference type="CDD" id="cd02947">
    <property type="entry name" value="TRX_family"/>
    <property type="match status" value="1"/>
</dbReference>
<evidence type="ECO:0000313" key="18">
    <source>
        <dbReference type="Proteomes" id="UP000593929"/>
    </source>
</evidence>
<dbReference type="Proteomes" id="UP001218021">
    <property type="component" value="Unassembled WGS sequence"/>
</dbReference>
<dbReference type="SUPFAM" id="SSF52833">
    <property type="entry name" value="Thioredoxin-like"/>
    <property type="match status" value="1"/>
</dbReference>
<feature type="site" description="Contributes to redox potential value" evidence="9">
    <location>
        <position position="29"/>
    </location>
</feature>
<evidence type="ECO:0000256" key="2">
    <source>
        <dbReference type="ARBA" id="ARBA00020570"/>
    </source>
</evidence>
<feature type="site" description="Deprotonates C-terminal active site Cys" evidence="9">
    <location>
        <position position="22"/>
    </location>
</feature>
<comment type="similarity">
    <text evidence="1 8">Belongs to the thioredoxin family.</text>
</comment>
<feature type="site" description="Contributes to redox potential value" evidence="9">
    <location>
        <position position="30"/>
    </location>
</feature>
<dbReference type="PANTHER" id="PTHR45663">
    <property type="entry name" value="GEO12009P1"/>
    <property type="match status" value="1"/>
</dbReference>
<evidence type="ECO:0000256" key="3">
    <source>
        <dbReference type="ARBA" id="ARBA00022448"/>
    </source>
</evidence>
<keyword evidence="4" id="KW-0249">Electron transport</keyword>
<dbReference type="InterPro" id="IPR017937">
    <property type="entry name" value="Thioredoxin_CS"/>
</dbReference>
<proteinExistence type="inferred from homology"/>
<evidence type="ECO:0000256" key="8">
    <source>
        <dbReference type="PIRNR" id="PIRNR000077"/>
    </source>
</evidence>
<evidence type="ECO:0000259" key="11">
    <source>
        <dbReference type="PROSITE" id="PS51352"/>
    </source>
</evidence>
<dbReference type="PANTHER" id="PTHR45663:SF11">
    <property type="entry name" value="GEO12009P1"/>
    <property type="match status" value="1"/>
</dbReference>
<evidence type="ECO:0000256" key="6">
    <source>
        <dbReference type="ARBA" id="ARBA00023284"/>
    </source>
</evidence>
<feature type="domain" description="Thioredoxin" evidence="11">
    <location>
        <begin position="1"/>
        <end position="105"/>
    </location>
</feature>
<feature type="active site" description="Nucleophile" evidence="9">
    <location>
        <position position="28"/>
    </location>
</feature>
<evidence type="ECO:0000313" key="15">
    <source>
        <dbReference type="EMBL" id="VTZ89429.1"/>
    </source>
</evidence>
<dbReference type="InterPro" id="IPR036249">
    <property type="entry name" value="Thioredoxin-like_sf"/>
</dbReference>
<reference evidence="13" key="4">
    <citation type="submission" date="2023-01" db="EMBL/GenBank/DDBJ databases">
        <title>Genome analysis of 13 Lactobacillus isolated from gut of wild boar.</title>
        <authorList>
            <person name="Papp P."/>
            <person name="Libisch B."/>
            <person name="Nagy T."/>
            <person name="Olasz F."/>
        </authorList>
    </citation>
    <scope>NUCLEOTIDE SEQUENCE</scope>
    <source>
        <strain evidence="13">F108</strain>
    </source>
</reference>
<sequence length="105" mass="12057">MAQEATIENFDEMIQGPLTVVDFWAPWCGPCKMMEPIMAELEKEFAGQIKFVKFNVDHQQAIAERYKVMSVPSLVLFRDGVAKEKVTGIYPKDRLAHYFARKTAE</sequence>
<evidence type="ECO:0000313" key="13">
    <source>
        <dbReference type="EMBL" id="MDC2827223.1"/>
    </source>
</evidence>
<dbReference type="GO" id="GO:0015035">
    <property type="term" value="F:protein-disulfide reductase activity"/>
    <property type="evidence" value="ECO:0007669"/>
    <property type="project" value="UniProtKB-UniRule"/>
</dbReference>
<dbReference type="InterPro" id="IPR005746">
    <property type="entry name" value="Thioredoxin"/>
</dbReference>
<evidence type="ECO:0000256" key="1">
    <source>
        <dbReference type="ARBA" id="ARBA00008987"/>
    </source>
</evidence>
<dbReference type="Pfam" id="PF00085">
    <property type="entry name" value="Thioredoxin"/>
    <property type="match status" value="1"/>
</dbReference>
<dbReference type="FunFam" id="3.40.30.10:FF:000001">
    <property type="entry name" value="Thioredoxin"/>
    <property type="match status" value="1"/>
</dbReference>
<reference evidence="15 17" key="2">
    <citation type="submission" date="2019-06" db="EMBL/GenBank/DDBJ databases">
        <authorList>
            <person name="Rodrigo-Torres L."/>
            <person name="Arahal R. D."/>
            <person name="Lucena T."/>
        </authorList>
    </citation>
    <scope>NUCLEOTIDE SEQUENCE [LARGE SCALE GENOMIC DNA]</scope>
    <source>
        <strain evidence="15 17">INIA P508</strain>
    </source>
</reference>
<dbReference type="InterPro" id="IPR013766">
    <property type="entry name" value="Thioredoxin_domain"/>
</dbReference>
<feature type="disulfide bond" description="Redox-active" evidence="10">
    <location>
        <begin position="28"/>
        <end position="31"/>
    </location>
</feature>
<dbReference type="RefSeq" id="WP_006500762.1">
    <property type="nucleotide sequence ID" value="NZ_CABFNH010000008.1"/>
</dbReference>
<dbReference type="GO" id="GO:0005737">
    <property type="term" value="C:cytoplasm"/>
    <property type="evidence" value="ECO:0007669"/>
    <property type="project" value="TreeGrafter"/>
</dbReference>
<dbReference type="AlphaFoldDB" id="A0A099YAD2"/>
<dbReference type="Proteomes" id="UP000030001">
    <property type="component" value="Unassembled WGS sequence"/>
</dbReference>
<evidence type="ECO:0000256" key="4">
    <source>
        <dbReference type="ARBA" id="ARBA00022982"/>
    </source>
</evidence>
<dbReference type="EMBL" id="CABFNH010000008">
    <property type="protein sequence ID" value="VTZ89429.1"/>
    <property type="molecule type" value="Genomic_DNA"/>
</dbReference>